<keyword evidence="1" id="KW-0732">Signal</keyword>
<dbReference type="InterPro" id="IPR013830">
    <property type="entry name" value="SGNH_hydro"/>
</dbReference>
<evidence type="ECO:0000256" key="1">
    <source>
        <dbReference type="SAM" id="SignalP"/>
    </source>
</evidence>
<dbReference type="NCBIfam" id="TIGR04183">
    <property type="entry name" value="Por_Secre_tail"/>
    <property type="match status" value="1"/>
</dbReference>
<dbReference type="InterPro" id="IPR051532">
    <property type="entry name" value="Ester_Hydrolysis_Enzymes"/>
</dbReference>
<keyword evidence="4" id="KW-0378">Hydrolase</keyword>
<dbReference type="InterPro" id="IPR036514">
    <property type="entry name" value="SGNH_hydro_sf"/>
</dbReference>
<dbReference type="InterPro" id="IPR026444">
    <property type="entry name" value="Secre_tail"/>
</dbReference>
<accession>A0ABS9ZWC3</accession>
<feature type="domain" description="Secretion system C-terminal sorting" evidence="3">
    <location>
        <begin position="240"/>
        <end position="317"/>
    </location>
</feature>
<evidence type="ECO:0000259" key="3">
    <source>
        <dbReference type="Pfam" id="PF18962"/>
    </source>
</evidence>
<sequence length="321" mass="36152">MNFRYFACTLVLVLSSFLYTKAQTTGASCPDAAQYYAKDSINVVTFGASTVEGVGGTNFQSYLTNSFTSCYQGKVVNVQNYGVGGETTIQGLLRIDQVIYGKTGFIVILMGANDAIQIEDGKQTLADTEASMRQIIVKSLNQRLIPIICTLQNFDDRNNRRLFRINGHVRLINNLYRKLAVEYKIYLCDLNQVLKRDFSLYQDIVHPNARGNRLISFAIFDTINKIIAERFLQFTVTQNYPNPFASQTKVDIVMPEADKVELKIYDIQGRVVKNVLNEYMNAGKHVIQMDLSNLPPGIYIYKVTSSSGTYRAIKKLILAAH</sequence>
<dbReference type="Gene3D" id="3.40.50.1110">
    <property type="entry name" value="SGNH hydrolase"/>
    <property type="match status" value="1"/>
</dbReference>
<gene>
    <name evidence="4" type="ORF">MMF97_07800</name>
</gene>
<feature type="signal peptide" evidence="1">
    <location>
        <begin position="1"/>
        <end position="22"/>
    </location>
</feature>
<organism evidence="4 5">
    <name type="scientific">Pedobacter montanisoli</name>
    <dbReference type="NCBI Taxonomy" id="2923277"/>
    <lineage>
        <taxon>Bacteria</taxon>
        <taxon>Pseudomonadati</taxon>
        <taxon>Bacteroidota</taxon>
        <taxon>Sphingobacteriia</taxon>
        <taxon>Sphingobacteriales</taxon>
        <taxon>Sphingobacteriaceae</taxon>
        <taxon>Pedobacter</taxon>
    </lineage>
</organism>
<dbReference type="SUPFAM" id="SSF52266">
    <property type="entry name" value="SGNH hydrolase"/>
    <property type="match status" value="1"/>
</dbReference>
<dbReference type="RefSeq" id="WP_243361235.1">
    <property type="nucleotide sequence ID" value="NZ_JALGBH010000002.1"/>
</dbReference>
<dbReference type="EMBL" id="JALGBH010000002">
    <property type="protein sequence ID" value="MCJ0742610.1"/>
    <property type="molecule type" value="Genomic_DNA"/>
</dbReference>
<protein>
    <submittedName>
        <fullName evidence="4">SGNH/GDSL hydrolase family protein</fullName>
    </submittedName>
</protein>
<dbReference type="PANTHER" id="PTHR30383">
    <property type="entry name" value="THIOESTERASE 1/PROTEASE 1/LYSOPHOSPHOLIPASE L1"/>
    <property type="match status" value="1"/>
</dbReference>
<dbReference type="Pfam" id="PF18962">
    <property type="entry name" value="Por_Secre_tail"/>
    <property type="match status" value="1"/>
</dbReference>
<dbReference type="PANTHER" id="PTHR30383:SF5">
    <property type="entry name" value="SGNH HYDROLASE-TYPE ESTERASE DOMAIN-CONTAINING PROTEIN"/>
    <property type="match status" value="1"/>
</dbReference>
<dbReference type="Proteomes" id="UP001165460">
    <property type="component" value="Unassembled WGS sequence"/>
</dbReference>
<evidence type="ECO:0000313" key="5">
    <source>
        <dbReference type="Proteomes" id="UP001165460"/>
    </source>
</evidence>
<proteinExistence type="predicted"/>
<evidence type="ECO:0000259" key="2">
    <source>
        <dbReference type="Pfam" id="PF13472"/>
    </source>
</evidence>
<feature type="chain" id="PRO_5045329307" evidence="1">
    <location>
        <begin position="23"/>
        <end position="321"/>
    </location>
</feature>
<keyword evidence="5" id="KW-1185">Reference proteome</keyword>
<dbReference type="Gene3D" id="2.60.40.4070">
    <property type="match status" value="1"/>
</dbReference>
<comment type="caution">
    <text evidence="4">The sequence shown here is derived from an EMBL/GenBank/DDBJ whole genome shotgun (WGS) entry which is preliminary data.</text>
</comment>
<name>A0ABS9ZWC3_9SPHI</name>
<dbReference type="Pfam" id="PF13472">
    <property type="entry name" value="Lipase_GDSL_2"/>
    <property type="match status" value="1"/>
</dbReference>
<evidence type="ECO:0000313" key="4">
    <source>
        <dbReference type="EMBL" id="MCJ0742610.1"/>
    </source>
</evidence>
<feature type="domain" description="SGNH hydrolase-type esterase" evidence="2">
    <location>
        <begin position="46"/>
        <end position="214"/>
    </location>
</feature>
<dbReference type="GO" id="GO:0016787">
    <property type="term" value="F:hydrolase activity"/>
    <property type="evidence" value="ECO:0007669"/>
    <property type="project" value="UniProtKB-KW"/>
</dbReference>
<reference evidence="4" key="1">
    <citation type="submission" date="2022-03" db="EMBL/GenBank/DDBJ databases">
        <authorList>
            <person name="Woo C.Y."/>
        </authorList>
    </citation>
    <scope>NUCLEOTIDE SEQUENCE</scope>
    <source>
        <strain evidence="4">CYS-01</strain>
    </source>
</reference>
<dbReference type="CDD" id="cd00229">
    <property type="entry name" value="SGNH_hydrolase"/>
    <property type="match status" value="1"/>
</dbReference>